<gene>
    <name evidence="7" type="ORF">MPSYJ_17900</name>
</gene>
<evidence type="ECO:0000313" key="7">
    <source>
        <dbReference type="EMBL" id="BBX68329.1"/>
    </source>
</evidence>
<feature type="region of interest" description="Disordered" evidence="5">
    <location>
        <begin position="1"/>
        <end position="38"/>
    </location>
</feature>
<feature type="domain" description="HTH tetR-type" evidence="6">
    <location>
        <begin position="65"/>
        <end position="125"/>
    </location>
</feature>
<dbReference type="PANTHER" id="PTHR30055">
    <property type="entry name" value="HTH-TYPE TRANSCRIPTIONAL REGULATOR RUTR"/>
    <property type="match status" value="1"/>
</dbReference>
<dbReference type="SUPFAM" id="SSF46689">
    <property type="entry name" value="Homeodomain-like"/>
    <property type="match status" value="1"/>
</dbReference>
<evidence type="ECO:0000313" key="8">
    <source>
        <dbReference type="Proteomes" id="UP000466514"/>
    </source>
</evidence>
<proteinExistence type="predicted"/>
<dbReference type="AlphaFoldDB" id="A0A7I7MAE7"/>
<accession>A0A7I7MAE7</accession>
<evidence type="ECO:0000256" key="4">
    <source>
        <dbReference type="PROSITE-ProRule" id="PRU00335"/>
    </source>
</evidence>
<dbReference type="InterPro" id="IPR009057">
    <property type="entry name" value="Homeodomain-like_sf"/>
</dbReference>
<dbReference type="InterPro" id="IPR023772">
    <property type="entry name" value="DNA-bd_HTH_TetR-type_CS"/>
</dbReference>
<evidence type="ECO:0000256" key="3">
    <source>
        <dbReference type="ARBA" id="ARBA00023163"/>
    </source>
</evidence>
<dbReference type="Gene3D" id="1.10.10.60">
    <property type="entry name" value="Homeodomain-like"/>
    <property type="match status" value="1"/>
</dbReference>
<keyword evidence="2 4" id="KW-0238">DNA-binding</keyword>
<keyword evidence="1" id="KW-0805">Transcription regulation</keyword>
<evidence type="ECO:0000256" key="5">
    <source>
        <dbReference type="SAM" id="MobiDB-lite"/>
    </source>
</evidence>
<dbReference type="Gene3D" id="1.10.357.10">
    <property type="entry name" value="Tetracycline Repressor, domain 2"/>
    <property type="match status" value="1"/>
</dbReference>
<name>A0A7I7MAE7_9MYCO</name>
<dbReference type="PROSITE" id="PS50977">
    <property type="entry name" value="HTH_TETR_2"/>
    <property type="match status" value="1"/>
</dbReference>
<dbReference type="Proteomes" id="UP000466514">
    <property type="component" value="Chromosome"/>
</dbReference>
<protein>
    <submittedName>
        <fullName evidence="7">TetR family transcriptional regulator</fullName>
    </submittedName>
</protein>
<keyword evidence="8" id="KW-1185">Reference proteome</keyword>
<dbReference type="PANTHER" id="PTHR30055:SF238">
    <property type="entry name" value="MYCOFACTOCIN BIOSYNTHESIS TRANSCRIPTIONAL REGULATOR MFTR-RELATED"/>
    <property type="match status" value="1"/>
</dbReference>
<evidence type="ECO:0000256" key="1">
    <source>
        <dbReference type="ARBA" id="ARBA00023015"/>
    </source>
</evidence>
<reference evidence="7 8" key="1">
    <citation type="journal article" date="2019" name="Emerg. Microbes Infect.">
        <title>Comprehensive subspecies identification of 175 nontuberculous mycobacteria species based on 7547 genomic profiles.</title>
        <authorList>
            <person name="Matsumoto Y."/>
            <person name="Kinjo T."/>
            <person name="Motooka D."/>
            <person name="Nabeya D."/>
            <person name="Jung N."/>
            <person name="Uechi K."/>
            <person name="Horii T."/>
            <person name="Iida T."/>
            <person name="Fujita J."/>
            <person name="Nakamura S."/>
        </authorList>
    </citation>
    <scope>NUCLEOTIDE SEQUENCE [LARGE SCALE GENOMIC DNA]</scope>
    <source>
        <strain evidence="7 8">JCM 13323</strain>
    </source>
</reference>
<feature type="DNA-binding region" description="H-T-H motif" evidence="4">
    <location>
        <begin position="88"/>
        <end position="107"/>
    </location>
</feature>
<dbReference type="EMBL" id="AP022574">
    <property type="protein sequence ID" value="BBX68329.1"/>
    <property type="molecule type" value="Genomic_DNA"/>
</dbReference>
<dbReference type="InterPro" id="IPR050109">
    <property type="entry name" value="HTH-type_TetR-like_transc_reg"/>
</dbReference>
<organism evidence="7 8">
    <name type="scientific">Mycolicibacterium psychrotolerans</name>
    <dbReference type="NCBI Taxonomy" id="216929"/>
    <lineage>
        <taxon>Bacteria</taxon>
        <taxon>Bacillati</taxon>
        <taxon>Actinomycetota</taxon>
        <taxon>Actinomycetes</taxon>
        <taxon>Mycobacteriales</taxon>
        <taxon>Mycobacteriaceae</taxon>
        <taxon>Mycolicibacterium</taxon>
    </lineage>
</organism>
<dbReference type="PRINTS" id="PR00455">
    <property type="entry name" value="HTHTETR"/>
</dbReference>
<dbReference type="GO" id="GO:0003700">
    <property type="term" value="F:DNA-binding transcription factor activity"/>
    <property type="evidence" value="ECO:0007669"/>
    <property type="project" value="TreeGrafter"/>
</dbReference>
<keyword evidence="3" id="KW-0804">Transcription</keyword>
<evidence type="ECO:0000256" key="2">
    <source>
        <dbReference type="ARBA" id="ARBA00023125"/>
    </source>
</evidence>
<dbReference type="GO" id="GO:0000976">
    <property type="term" value="F:transcription cis-regulatory region binding"/>
    <property type="evidence" value="ECO:0007669"/>
    <property type="project" value="TreeGrafter"/>
</dbReference>
<dbReference type="Pfam" id="PF00440">
    <property type="entry name" value="TetR_N"/>
    <property type="match status" value="1"/>
</dbReference>
<dbReference type="PROSITE" id="PS01081">
    <property type="entry name" value="HTH_TETR_1"/>
    <property type="match status" value="1"/>
</dbReference>
<evidence type="ECO:0000259" key="6">
    <source>
        <dbReference type="PROSITE" id="PS50977"/>
    </source>
</evidence>
<sequence>MNLHAPLPPVVSDTGDPTRRSDPNPFQPLVNGNVTRSSRIGPQCRIRGVRYLTHMVRPAQTARSERTREALRQAAAVRFLAQGVEETSAEQIAADAGVSLRTFYRHFASKHDLLFADYDAGLHWFRAALSSRSPEESIIESVQSAIMASPYDDSAVTKIAAMRAQELDPGRIVRHIRQVEADFAEAVEEHMAGTDPPAPGTDERMRITVTARCIAAAVFGAMEVWMLGEDRSLPELDRLCRHALALLETGIAAG</sequence>
<dbReference type="KEGG" id="mpsc:MPSYJ_17900"/>
<dbReference type="InterPro" id="IPR001647">
    <property type="entry name" value="HTH_TetR"/>
</dbReference>